<accession>A0A7Y9U8H2</accession>
<dbReference type="FunFam" id="1.10.10.10:FF:000001">
    <property type="entry name" value="LysR family transcriptional regulator"/>
    <property type="match status" value="1"/>
</dbReference>
<dbReference type="Proteomes" id="UP000518288">
    <property type="component" value="Unassembled WGS sequence"/>
</dbReference>
<dbReference type="Pfam" id="PF03466">
    <property type="entry name" value="LysR_substrate"/>
    <property type="match status" value="1"/>
</dbReference>
<dbReference type="InterPro" id="IPR036390">
    <property type="entry name" value="WH_DNA-bd_sf"/>
</dbReference>
<gene>
    <name evidence="6" type="ORF">BDD16_003587</name>
</gene>
<evidence type="ECO:0000256" key="2">
    <source>
        <dbReference type="ARBA" id="ARBA00023015"/>
    </source>
</evidence>
<dbReference type="Gene3D" id="1.10.10.10">
    <property type="entry name" value="Winged helix-like DNA-binding domain superfamily/Winged helix DNA-binding domain"/>
    <property type="match status" value="1"/>
</dbReference>
<dbReference type="PANTHER" id="PTHR30537:SF5">
    <property type="entry name" value="HTH-TYPE TRANSCRIPTIONAL ACTIVATOR TTDR-RELATED"/>
    <property type="match status" value="1"/>
</dbReference>
<dbReference type="GO" id="GO:0003700">
    <property type="term" value="F:DNA-binding transcription factor activity"/>
    <property type="evidence" value="ECO:0007669"/>
    <property type="project" value="InterPro"/>
</dbReference>
<keyword evidence="3 6" id="KW-0238">DNA-binding</keyword>
<dbReference type="Gene3D" id="3.40.190.290">
    <property type="match status" value="1"/>
</dbReference>
<evidence type="ECO:0000256" key="3">
    <source>
        <dbReference type="ARBA" id="ARBA00023125"/>
    </source>
</evidence>
<keyword evidence="7" id="KW-1185">Reference proteome</keyword>
<comment type="caution">
    <text evidence="6">The sequence shown here is derived from an EMBL/GenBank/DDBJ whole genome shotgun (WGS) entry which is preliminary data.</text>
</comment>
<dbReference type="SUPFAM" id="SSF46785">
    <property type="entry name" value="Winged helix' DNA-binding domain"/>
    <property type="match status" value="1"/>
</dbReference>
<keyword evidence="2" id="KW-0805">Transcription regulation</keyword>
<name>A0A7Y9U8H2_9BURK</name>
<dbReference type="CDD" id="cd08422">
    <property type="entry name" value="PBP2_CrgA_like"/>
    <property type="match status" value="1"/>
</dbReference>
<sequence length="321" mass="34599">MEQSELPIDPNDLLIFARVAELGSFSRAAEQLGWPKSTVSRRLAALEQRLGERLLLRTTRRQTLTEFGEQLLEHAQLVAAEVDAVAALSAHRQAAPSGRLRVSMPSDFANLLLVDALAAFVALHPAISLELDLSPRRVDLLGEGFDLAVRIGDLPDDNLLAARRLTAFNAGLYAAPGYLAERGEPQQPADLATHDAVRQLGSNGDPVPWTLLRGDDRWQGVPPGRIGANSPEALIRLARAGAGIVAVPDYFAQAGVRQGRLRRVLPAWCLPSPTAWAVFPGRRLMPAKTRVFLDMLLCALGHSPAALPVTSPESACPPAPR</sequence>
<dbReference type="SUPFAM" id="SSF53850">
    <property type="entry name" value="Periplasmic binding protein-like II"/>
    <property type="match status" value="1"/>
</dbReference>
<dbReference type="InterPro" id="IPR005119">
    <property type="entry name" value="LysR_subst-bd"/>
</dbReference>
<organism evidence="6 7">
    <name type="scientific">Sphaerotilus montanus</name>
    <dbReference type="NCBI Taxonomy" id="522889"/>
    <lineage>
        <taxon>Bacteria</taxon>
        <taxon>Pseudomonadati</taxon>
        <taxon>Pseudomonadota</taxon>
        <taxon>Betaproteobacteria</taxon>
        <taxon>Burkholderiales</taxon>
        <taxon>Sphaerotilaceae</taxon>
        <taxon>Sphaerotilus</taxon>
    </lineage>
</organism>
<dbReference type="InterPro" id="IPR058163">
    <property type="entry name" value="LysR-type_TF_proteobact-type"/>
</dbReference>
<dbReference type="InterPro" id="IPR000847">
    <property type="entry name" value="LysR_HTH_N"/>
</dbReference>
<dbReference type="EMBL" id="JACCFH010000001">
    <property type="protein sequence ID" value="NYG34601.1"/>
    <property type="molecule type" value="Genomic_DNA"/>
</dbReference>
<dbReference type="PROSITE" id="PS50931">
    <property type="entry name" value="HTH_LYSR"/>
    <property type="match status" value="1"/>
</dbReference>
<dbReference type="RefSeq" id="WP_179635219.1">
    <property type="nucleotide sequence ID" value="NZ_JACCFH010000001.1"/>
</dbReference>
<keyword evidence="4" id="KW-0804">Transcription</keyword>
<evidence type="ECO:0000313" key="7">
    <source>
        <dbReference type="Proteomes" id="UP000518288"/>
    </source>
</evidence>
<reference evidence="6 7" key="1">
    <citation type="submission" date="2020-07" db="EMBL/GenBank/DDBJ databases">
        <title>Genomic Encyclopedia of Archaeal and Bacterial Type Strains, Phase II (KMG-II): from individual species to whole genera.</title>
        <authorList>
            <person name="Goeker M."/>
        </authorList>
    </citation>
    <scope>NUCLEOTIDE SEQUENCE [LARGE SCALE GENOMIC DNA]</scope>
    <source>
        <strain evidence="6 7">DSM 21226</strain>
    </source>
</reference>
<dbReference type="Pfam" id="PF00126">
    <property type="entry name" value="HTH_1"/>
    <property type="match status" value="1"/>
</dbReference>
<feature type="domain" description="HTH lysR-type" evidence="5">
    <location>
        <begin position="8"/>
        <end position="65"/>
    </location>
</feature>
<dbReference type="GO" id="GO:0003677">
    <property type="term" value="F:DNA binding"/>
    <property type="evidence" value="ECO:0007669"/>
    <property type="project" value="UniProtKB-KW"/>
</dbReference>
<protein>
    <submittedName>
        <fullName evidence="6">DNA-binding transcriptional LysR family regulator</fullName>
    </submittedName>
</protein>
<comment type="similarity">
    <text evidence="1">Belongs to the LysR transcriptional regulatory family.</text>
</comment>
<dbReference type="AlphaFoldDB" id="A0A7Y9U8H2"/>
<evidence type="ECO:0000259" key="5">
    <source>
        <dbReference type="PROSITE" id="PS50931"/>
    </source>
</evidence>
<dbReference type="InterPro" id="IPR036388">
    <property type="entry name" value="WH-like_DNA-bd_sf"/>
</dbReference>
<dbReference type="PANTHER" id="PTHR30537">
    <property type="entry name" value="HTH-TYPE TRANSCRIPTIONAL REGULATOR"/>
    <property type="match status" value="1"/>
</dbReference>
<evidence type="ECO:0000256" key="4">
    <source>
        <dbReference type="ARBA" id="ARBA00023163"/>
    </source>
</evidence>
<evidence type="ECO:0000256" key="1">
    <source>
        <dbReference type="ARBA" id="ARBA00009437"/>
    </source>
</evidence>
<proteinExistence type="inferred from homology"/>
<evidence type="ECO:0000313" key="6">
    <source>
        <dbReference type="EMBL" id="NYG34601.1"/>
    </source>
</evidence>